<organism evidence="3 4">
    <name type="scientific">Aquabacterium commune</name>
    <dbReference type="NCBI Taxonomy" id="70586"/>
    <lineage>
        <taxon>Bacteria</taxon>
        <taxon>Pseudomonadati</taxon>
        <taxon>Pseudomonadota</taxon>
        <taxon>Betaproteobacteria</taxon>
        <taxon>Burkholderiales</taxon>
        <taxon>Aquabacterium</taxon>
    </lineage>
</organism>
<dbReference type="SMART" id="SM00267">
    <property type="entry name" value="GGDEF"/>
    <property type="match status" value="1"/>
</dbReference>
<dbReference type="CDD" id="cd01948">
    <property type="entry name" value="EAL"/>
    <property type="match status" value="1"/>
</dbReference>
<dbReference type="EMBL" id="SNXW01000002">
    <property type="protein sequence ID" value="TDP85926.1"/>
    <property type="molecule type" value="Genomic_DNA"/>
</dbReference>
<feature type="domain" description="GGDEF" evidence="2">
    <location>
        <begin position="454"/>
        <end position="605"/>
    </location>
</feature>
<name>A0A4R6RJW1_9BURK</name>
<dbReference type="SUPFAM" id="SSF55073">
    <property type="entry name" value="Nucleotide cyclase"/>
    <property type="match status" value="1"/>
</dbReference>
<evidence type="ECO:0000259" key="1">
    <source>
        <dbReference type="PROSITE" id="PS50883"/>
    </source>
</evidence>
<dbReference type="AlphaFoldDB" id="A0A4R6RJW1"/>
<dbReference type="Gene3D" id="3.20.20.450">
    <property type="entry name" value="EAL domain"/>
    <property type="match status" value="1"/>
</dbReference>
<dbReference type="InterPro" id="IPR035919">
    <property type="entry name" value="EAL_sf"/>
</dbReference>
<dbReference type="NCBIfam" id="TIGR00254">
    <property type="entry name" value="GGDEF"/>
    <property type="match status" value="1"/>
</dbReference>
<keyword evidence="4" id="KW-1185">Reference proteome</keyword>
<dbReference type="InterPro" id="IPR043128">
    <property type="entry name" value="Rev_trsase/Diguanyl_cyclase"/>
</dbReference>
<dbReference type="InterPro" id="IPR029787">
    <property type="entry name" value="Nucleotide_cyclase"/>
</dbReference>
<proteinExistence type="predicted"/>
<evidence type="ECO:0000313" key="4">
    <source>
        <dbReference type="Proteomes" id="UP000294593"/>
    </source>
</evidence>
<dbReference type="Pfam" id="PF00990">
    <property type="entry name" value="GGDEF"/>
    <property type="match status" value="1"/>
</dbReference>
<dbReference type="SMART" id="SM00052">
    <property type="entry name" value="EAL"/>
    <property type="match status" value="1"/>
</dbReference>
<dbReference type="OrthoDB" id="9813903at2"/>
<evidence type="ECO:0000259" key="2">
    <source>
        <dbReference type="PROSITE" id="PS50887"/>
    </source>
</evidence>
<dbReference type="PANTHER" id="PTHR33121">
    <property type="entry name" value="CYCLIC DI-GMP PHOSPHODIESTERASE PDEF"/>
    <property type="match status" value="1"/>
</dbReference>
<gene>
    <name evidence="3" type="ORF">EV672_102276</name>
</gene>
<feature type="domain" description="EAL" evidence="1">
    <location>
        <begin position="20"/>
        <end position="272"/>
    </location>
</feature>
<dbReference type="RefSeq" id="WP_133606953.1">
    <property type="nucleotide sequence ID" value="NZ_SNXW01000002.1"/>
</dbReference>
<dbReference type="InterPro" id="IPR050706">
    <property type="entry name" value="Cyclic-di-GMP_PDE-like"/>
</dbReference>
<dbReference type="PROSITE" id="PS50887">
    <property type="entry name" value="GGDEF"/>
    <property type="match status" value="1"/>
</dbReference>
<comment type="caution">
    <text evidence="3">The sequence shown here is derived from an EMBL/GenBank/DDBJ whole genome shotgun (WGS) entry which is preliminary data.</text>
</comment>
<evidence type="ECO:0000313" key="3">
    <source>
        <dbReference type="EMBL" id="TDP85926.1"/>
    </source>
</evidence>
<dbReference type="Proteomes" id="UP000294593">
    <property type="component" value="Unassembled WGS sequence"/>
</dbReference>
<dbReference type="Pfam" id="PF00563">
    <property type="entry name" value="EAL"/>
    <property type="match status" value="1"/>
</dbReference>
<dbReference type="PANTHER" id="PTHR33121:SF76">
    <property type="entry name" value="SIGNALING PROTEIN"/>
    <property type="match status" value="1"/>
</dbReference>
<protein>
    <submittedName>
        <fullName evidence="3">Diguanylate cyclase/phosphodiesterase</fullName>
    </submittedName>
</protein>
<dbReference type="CDD" id="cd04598">
    <property type="entry name" value="CBS_pair_GGDEF_EAL"/>
    <property type="match status" value="1"/>
</dbReference>
<reference evidence="3 4" key="1">
    <citation type="submission" date="2019-03" db="EMBL/GenBank/DDBJ databases">
        <title>Genomic Encyclopedia of Type Strains, Phase IV (KMG-IV): sequencing the most valuable type-strain genomes for metagenomic binning, comparative biology and taxonomic classification.</title>
        <authorList>
            <person name="Goeker M."/>
        </authorList>
    </citation>
    <scope>NUCLEOTIDE SEQUENCE [LARGE SCALE GENOMIC DNA]</scope>
    <source>
        <strain evidence="3 4">DSM 11901</strain>
    </source>
</reference>
<dbReference type="Gene3D" id="3.30.70.270">
    <property type="match status" value="1"/>
</dbReference>
<dbReference type="InterPro" id="IPR000160">
    <property type="entry name" value="GGDEF_dom"/>
</dbReference>
<dbReference type="SUPFAM" id="SSF141868">
    <property type="entry name" value="EAL domain-like"/>
    <property type="match status" value="1"/>
</dbReference>
<sequence length="611" mass="66443">MTPPAHASATSENFVAQAAASQPGMTVSEIMACGLLSTHYQPLGRLRDGEVVGHEALLRGPRGHALAAPDALFAAAQAQGVGFDLEVHAVKLALKGWAGQGMAGQLFVNFSAGALAALLAHPVGHGIWGLIRDMGIPTGRLVVEITEHERVANLSRLLDAIQMLRRLDVQLALDDFGDGRSSLRLWAELKPDIVKIDKYFARDIASHPEKVQTITALRRIAETFGTQMVAEGLETPEELRALRDLGIELGQGYLLGRPQATLAEALLPAARAVIDSREIAVLPSKTRQARSDFALGTIVMEVAPLPADATHHQAARRFLQDESLRAIAVVQDGQPIGLVNRHGFLNQYSKPYFKELYDQRSCLLFANTQPLVLDAGIGLDQLTDVLTSEDQRYLTEGFIVTRDGQYLGMGTGERLVRAVTELRIEAARHANPLTFLPGNIPLTLHIGRLLQGGAPFVACYADLNHFKPFNDHYGYWRGDEMICLLARTLVAHADARRDFVGHVGGDDFVVLYQSEDWHSRIEAAVADFNREAIALFDDEARERSGIEAEDREGVMRFFPLTTLSVGALRVHPGDFAQPEQVASAAAAAKHKAKLLSAGVYVDAREVGAGRA</sequence>
<dbReference type="PROSITE" id="PS50883">
    <property type="entry name" value="EAL"/>
    <property type="match status" value="1"/>
</dbReference>
<dbReference type="GO" id="GO:0071111">
    <property type="term" value="F:cyclic-guanylate-specific phosphodiesterase activity"/>
    <property type="evidence" value="ECO:0007669"/>
    <property type="project" value="InterPro"/>
</dbReference>
<accession>A0A4R6RJW1</accession>
<dbReference type="InterPro" id="IPR001633">
    <property type="entry name" value="EAL_dom"/>
</dbReference>